<dbReference type="InterPro" id="IPR036086">
    <property type="entry name" value="ParB/Sulfiredoxin_sf"/>
</dbReference>
<dbReference type="PANTHER" id="PTHR33375:SF1">
    <property type="entry name" value="CHROMOSOME-PARTITIONING PROTEIN PARB-RELATED"/>
    <property type="match status" value="1"/>
</dbReference>
<dbReference type="Proteomes" id="UP001228504">
    <property type="component" value="Unassembled WGS sequence"/>
</dbReference>
<keyword evidence="5" id="KW-1185">Reference proteome</keyword>
<evidence type="ECO:0000313" key="4">
    <source>
        <dbReference type="EMBL" id="MDQ0149234.1"/>
    </source>
</evidence>
<dbReference type="PANTHER" id="PTHR33375">
    <property type="entry name" value="CHROMOSOME-PARTITIONING PROTEIN PARB-RELATED"/>
    <property type="match status" value="1"/>
</dbReference>
<dbReference type="RefSeq" id="WP_307484396.1">
    <property type="nucleotide sequence ID" value="NZ_JAUSUF010000002.1"/>
</dbReference>
<dbReference type="SUPFAM" id="SSF109709">
    <property type="entry name" value="KorB DNA-binding domain-like"/>
    <property type="match status" value="1"/>
</dbReference>
<reference evidence="4 5" key="1">
    <citation type="submission" date="2023-07" db="EMBL/GenBank/DDBJ databases">
        <title>Genomic Encyclopedia of Type Strains, Phase IV (KMG-IV): sequencing the most valuable type-strain genomes for metagenomic binning, comparative biology and taxonomic classification.</title>
        <authorList>
            <person name="Goeker M."/>
        </authorList>
    </citation>
    <scope>NUCLEOTIDE SEQUENCE [LARGE SCALE GENOMIC DNA]</scope>
    <source>
        <strain evidence="4 5">DSM 20694</strain>
    </source>
</reference>
<gene>
    <name evidence="4" type="ORF">J2S18_001164</name>
</gene>
<dbReference type="SUPFAM" id="SSF110849">
    <property type="entry name" value="ParB/Sulfiredoxin"/>
    <property type="match status" value="1"/>
</dbReference>
<accession>A0ABT9USF2</accession>
<feature type="domain" description="ParB-like N-terminal" evidence="3">
    <location>
        <begin position="1"/>
        <end position="91"/>
    </location>
</feature>
<organism evidence="4 5">
    <name type="scientific">Eubacterium multiforme</name>
    <dbReference type="NCBI Taxonomy" id="83339"/>
    <lineage>
        <taxon>Bacteria</taxon>
        <taxon>Bacillati</taxon>
        <taxon>Bacillota</taxon>
        <taxon>Clostridia</taxon>
        <taxon>Eubacteriales</taxon>
        <taxon>Eubacteriaceae</taxon>
        <taxon>Eubacterium</taxon>
    </lineage>
</organism>
<sequence length="401" mass="46730">MLIEIDRLWKHSRNIEFFDDMEGQKWEDFKKSIKSRGVIEPIVLTQDLLIVSGHQRVKACEELGIKKIDCTVKQYKDSEEKSMQDSIIEDLITTNIMQRGMGNLNPMKAAKCIMELERIWGIQNGGNRGNQYKVADKDNLNLPTQKDLADQLDISQQQLQDYKKLTKLIPELQDMVETKQLSATVGYKIWAKMPKEEQEKFFNEIGKDQISSLTQKATKEYIDKVKNLEEELHREKNKEPKVVEKVVEKIVDNTDYGLKNRNKMLEEELASKKRQLKNISEQKVLLKEEIESYKKDSDEYKKLLKDMDTLTQTREDLGRRIQGVRQTTALLCDVDDMLKLISPIKYSKAIIDVKDDEVVAENLRIMVNLVQNWCIEMNKLISNENNYIYAEVIEGNFNEVA</sequence>
<dbReference type="Pfam" id="PF02195">
    <property type="entry name" value="ParB_N"/>
    <property type="match status" value="1"/>
</dbReference>
<evidence type="ECO:0000313" key="5">
    <source>
        <dbReference type="Proteomes" id="UP001228504"/>
    </source>
</evidence>
<dbReference type="InterPro" id="IPR003115">
    <property type="entry name" value="ParB_N"/>
</dbReference>
<dbReference type="Pfam" id="PF17762">
    <property type="entry name" value="HTH_ParB"/>
    <property type="match status" value="1"/>
</dbReference>
<protein>
    <recommendedName>
        <fullName evidence="3">ParB-like N-terminal domain-containing protein</fullName>
    </recommendedName>
</protein>
<feature type="coiled-coil region" evidence="2">
    <location>
        <begin position="218"/>
        <end position="320"/>
    </location>
</feature>
<dbReference type="Gene3D" id="1.10.10.2830">
    <property type="match status" value="1"/>
</dbReference>
<proteinExistence type="predicted"/>
<evidence type="ECO:0000256" key="2">
    <source>
        <dbReference type="SAM" id="Coils"/>
    </source>
</evidence>
<dbReference type="InterPro" id="IPR041468">
    <property type="entry name" value="HTH_ParB/Spo0J"/>
</dbReference>
<keyword evidence="1" id="KW-0159">Chromosome partition</keyword>
<dbReference type="InterPro" id="IPR050336">
    <property type="entry name" value="Chromosome_partition/occlusion"/>
</dbReference>
<comment type="caution">
    <text evidence="4">The sequence shown here is derived from an EMBL/GenBank/DDBJ whole genome shotgun (WGS) entry which is preliminary data.</text>
</comment>
<dbReference type="SMART" id="SM00470">
    <property type="entry name" value="ParB"/>
    <property type="match status" value="1"/>
</dbReference>
<evidence type="ECO:0000256" key="1">
    <source>
        <dbReference type="ARBA" id="ARBA00022829"/>
    </source>
</evidence>
<keyword evidence="2" id="KW-0175">Coiled coil</keyword>
<evidence type="ECO:0000259" key="3">
    <source>
        <dbReference type="SMART" id="SM00470"/>
    </source>
</evidence>
<dbReference type="Gene3D" id="3.90.1530.10">
    <property type="entry name" value="Conserved hypothetical protein from pyrococcus furiosus pfu- 392566-001, ParB domain"/>
    <property type="match status" value="1"/>
</dbReference>
<name>A0ABT9USF2_9FIRM</name>
<dbReference type="EMBL" id="JAUSUF010000002">
    <property type="protein sequence ID" value="MDQ0149234.1"/>
    <property type="molecule type" value="Genomic_DNA"/>
</dbReference>